<dbReference type="HOGENOM" id="CLU_885449_0_0_7"/>
<keyword evidence="3" id="KW-1185">Reference proteome</keyword>
<dbReference type="AlphaFoldDB" id="E4TWQ6"/>
<dbReference type="EMBL" id="CP002355">
    <property type="protein sequence ID" value="ADR34902.1"/>
    <property type="molecule type" value="Genomic_DNA"/>
</dbReference>
<evidence type="ECO:0000313" key="3">
    <source>
        <dbReference type="Proteomes" id="UP000008721"/>
    </source>
</evidence>
<keyword evidence="1" id="KW-0812">Transmembrane</keyword>
<evidence type="ECO:0000256" key="1">
    <source>
        <dbReference type="SAM" id="Phobius"/>
    </source>
</evidence>
<name>E4TWQ6_SULKY</name>
<dbReference type="SUPFAM" id="SSF48452">
    <property type="entry name" value="TPR-like"/>
    <property type="match status" value="1"/>
</dbReference>
<protein>
    <submittedName>
        <fullName evidence="2">Uncharacterized protein</fullName>
    </submittedName>
</protein>
<dbReference type="KEGG" id="sku:Sulku_2242"/>
<reference evidence="2 3" key="1">
    <citation type="journal article" date="2012" name="Stand. Genomic Sci.">
        <title>Complete genome sequence of the sulfur compounds oxidizing chemolithoautotroph Sulfuricurvum kujiense type strain (YK-1(T)).</title>
        <authorList>
            <person name="Han C."/>
            <person name="Kotsyurbenko O."/>
            <person name="Chertkov O."/>
            <person name="Held B."/>
            <person name="Lapidus A."/>
            <person name="Nolan M."/>
            <person name="Lucas S."/>
            <person name="Hammon N."/>
            <person name="Deshpande S."/>
            <person name="Cheng J.F."/>
            <person name="Tapia R."/>
            <person name="Goodwin L.A."/>
            <person name="Pitluck S."/>
            <person name="Liolios K."/>
            <person name="Pagani I."/>
            <person name="Ivanova N."/>
            <person name="Mavromatis K."/>
            <person name="Mikhailova N."/>
            <person name="Pati A."/>
            <person name="Chen A."/>
            <person name="Palaniappan K."/>
            <person name="Land M."/>
            <person name="Hauser L."/>
            <person name="Chang Y.J."/>
            <person name="Jeffries C.D."/>
            <person name="Brambilla E.M."/>
            <person name="Rohde M."/>
            <person name="Spring S."/>
            <person name="Sikorski J."/>
            <person name="Goker M."/>
            <person name="Woyke T."/>
            <person name="Bristow J."/>
            <person name="Eisen J.A."/>
            <person name="Markowitz V."/>
            <person name="Hugenholtz P."/>
            <person name="Kyrpides N.C."/>
            <person name="Klenk H.P."/>
            <person name="Detter J.C."/>
        </authorList>
    </citation>
    <scope>NUCLEOTIDE SEQUENCE [LARGE SCALE GENOMIC DNA]</scope>
    <source>
        <strain evidence="3">ATCC BAA-921 / DSM 16994 / JCM 11577 / YK-1</strain>
    </source>
</reference>
<dbReference type="Proteomes" id="UP000008721">
    <property type="component" value="Chromosome"/>
</dbReference>
<dbReference type="InterPro" id="IPR011990">
    <property type="entry name" value="TPR-like_helical_dom_sf"/>
</dbReference>
<sequence length="314" mass="35468">MIDNFDQLVERCNAKRRKYMIRISLWISGAVLIAVAITAMLMQWQSEPNLSKASEPSPMICTEKTKSEDSNARQTLSLPPQDFSKNRAFVVQLTSSKSFNDVNATRYRLPERYRSSLAIYYINGFYTLRYIDIYDRESIPQIVAYFHAAGFPSATVYEYNPDRIAISSALKPSSASAKTKPVSAHVQDVPVTITLPPLPAQSAVAKTIPANRLLNVQSSIKNTTQDFINQYNTNPKYETALAVARSFYTKENFVNAAFWAKKANQINREGEEAWLLYAKSTYAQGHTADAIAILELYLNYKDSKAATELIKTWR</sequence>
<organism evidence="2 3">
    <name type="scientific">Sulfuricurvum kujiense (strain ATCC BAA-921 / DSM 16994 / JCM 11577 / YK-1)</name>
    <dbReference type="NCBI Taxonomy" id="709032"/>
    <lineage>
        <taxon>Bacteria</taxon>
        <taxon>Pseudomonadati</taxon>
        <taxon>Campylobacterota</taxon>
        <taxon>Epsilonproteobacteria</taxon>
        <taxon>Campylobacterales</taxon>
        <taxon>Sulfurimonadaceae</taxon>
        <taxon>Sulfuricurvum</taxon>
    </lineage>
</organism>
<dbReference type="STRING" id="709032.Sulku_2242"/>
<dbReference type="OrthoDB" id="5325441at2"/>
<dbReference type="eggNOG" id="COG0457">
    <property type="taxonomic scope" value="Bacteria"/>
</dbReference>
<keyword evidence="1" id="KW-1133">Transmembrane helix</keyword>
<feature type="transmembrane region" description="Helical" evidence="1">
    <location>
        <begin position="23"/>
        <end position="44"/>
    </location>
</feature>
<keyword evidence="1" id="KW-0472">Membrane</keyword>
<evidence type="ECO:0000313" key="2">
    <source>
        <dbReference type="EMBL" id="ADR34902.1"/>
    </source>
</evidence>
<proteinExistence type="predicted"/>
<gene>
    <name evidence="2" type="ordered locus">Sulku_2242</name>
</gene>
<accession>E4TWQ6</accession>
<dbReference type="RefSeq" id="WP_013461099.1">
    <property type="nucleotide sequence ID" value="NC_014762.1"/>
</dbReference>